<dbReference type="Gene3D" id="3.40.50.720">
    <property type="entry name" value="NAD(P)-binding Rossmann-like Domain"/>
    <property type="match status" value="1"/>
</dbReference>
<dbReference type="RefSeq" id="WP_089967729.1">
    <property type="nucleotide sequence ID" value="NZ_FOCQ01000007.1"/>
</dbReference>
<dbReference type="PANTHER" id="PTHR43818:SF11">
    <property type="entry name" value="BCDNA.GH03377"/>
    <property type="match status" value="1"/>
</dbReference>
<dbReference type="InterPro" id="IPR055170">
    <property type="entry name" value="GFO_IDH_MocA-like_dom"/>
</dbReference>
<evidence type="ECO:0000256" key="1">
    <source>
        <dbReference type="ARBA" id="ARBA00023002"/>
    </source>
</evidence>
<dbReference type="SUPFAM" id="SSF51735">
    <property type="entry name" value="NAD(P)-binding Rossmann-fold domains"/>
    <property type="match status" value="1"/>
</dbReference>
<dbReference type="Proteomes" id="UP000199695">
    <property type="component" value="Unassembled WGS sequence"/>
</dbReference>
<feature type="domain" description="Gfo/Idh/MocA-like oxidoreductase N-terminal" evidence="2">
    <location>
        <begin position="7"/>
        <end position="131"/>
    </location>
</feature>
<dbReference type="EMBL" id="FOCQ01000007">
    <property type="protein sequence ID" value="SEN20034.1"/>
    <property type="molecule type" value="Genomic_DNA"/>
</dbReference>
<dbReference type="SUPFAM" id="SSF55347">
    <property type="entry name" value="Glyceraldehyde-3-phosphate dehydrogenase-like, C-terminal domain"/>
    <property type="match status" value="1"/>
</dbReference>
<sequence>MKPKKQIRVGMVGYRLMGRAHSHAYRDFPFYFDTDTIPVLQAIAGRNEKAVQIAADKMGWASVETDWRRLIERDDIDLIDIVTPNDTHAEIAIAAAEVGKHVFCEKPLAMSLEQAKRMLEAVNKAGVIHMICHNYRFAPAVQFAKQLIEEGRLGKIYHIRATFLQDWLMDPHFPLIWRLRKEVSGGGTLGDLGAHIIDLARFLVGEFSEVAGMMETFIKKRPIGSMTDHLKGRIESDEWGEVTVDDAAVFIARFKNGALGTFESSRFSKGNRAGNRFEINGEKGSIRWDMENLNNLQVYLDDEPGLQGFRTIHCTEEEHPYAAAYWPAGHIIGYEHTFINIVSELMNGISKGYNPKPDFEDGVRNQAVLEAVEESVKTRSWVKVSEAIHD</sequence>
<dbReference type="STRING" id="1173111.SAMN05444955_10746"/>
<dbReference type="PANTHER" id="PTHR43818">
    <property type="entry name" value="BCDNA.GH03377"/>
    <property type="match status" value="1"/>
</dbReference>
<dbReference type="OrthoDB" id="9815825at2"/>
<organism evidence="4 5">
    <name type="scientific">Lihuaxuella thermophila</name>
    <dbReference type="NCBI Taxonomy" id="1173111"/>
    <lineage>
        <taxon>Bacteria</taxon>
        <taxon>Bacillati</taxon>
        <taxon>Bacillota</taxon>
        <taxon>Bacilli</taxon>
        <taxon>Bacillales</taxon>
        <taxon>Thermoactinomycetaceae</taxon>
        <taxon>Lihuaxuella</taxon>
    </lineage>
</organism>
<name>A0A1H8ELN4_9BACL</name>
<evidence type="ECO:0000259" key="2">
    <source>
        <dbReference type="Pfam" id="PF01408"/>
    </source>
</evidence>
<dbReference type="InterPro" id="IPR000683">
    <property type="entry name" value="Gfo/Idh/MocA-like_OxRdtase_N"/>
</dbReference>
<dbReference type="AlphaFoldDB" id="A0A1H8ELN4"/>
<feature type="domain" description="GFO/IDH/MocA-like oxidoreductase" evidence="3">
    <location>
        <begin position="142"/>
        <end position="287"/>
    </location>
</feature>
<dbReference type="Gene3D" id="3.30.360.10">
    <property type="entry name" value="Dihydrodipicolinate Reductase, domain 2"/>
    <property type="match status" value="1"/>
</dbReference>
<accession>A0A1H8ELN4</accession>
<evidence type="ECO:0000313" key="4">
    <source>
        <dbReference type="EMBL" id="SEN20034.1"/>
    </source>
</evidence>
<dbReference type="Pfam" id="PF22725">
    <property type="entry name" value="GFO_IDH_MocA_C3"/>
    <property type="match status" value="1"/>
</dbReference>
<dbReference type="GO" id="GO:0000166">
    <property type="term" value="F:nucleotide binding"/>
    <property type="evidence" value="ECO:0007669"/>
    <property type="project" value="InterPro"/>
</dbReference>
<gene>
    <name evidence="4" type="ORF">SAMN05444955_10746</name>
</gene>
<dbReference type="GO" id="GO:0016491">
    <property type="term" value="F:oxidoreductase activity"/>
    <property type="evidence" value="ECO:0007669"/>
    <property type="project" value="UniProtKB-KW"/>
</dbReference>
<proteinExistence type="predicted"/>
<evidence type="ECO:0000259" key="3">
    <source>
        <dbReference type="Pfam" id="PF22725"/>
    </source>
</evidence>
<reference evidence="4 5" key="1">
    <citation type="submission" date="2016-10" db="EMBL/GenBank/DDBJ databases">
        <authorList>
            <person name="de Groot N.N."/>
        </authorList>
    </citation>
    <scope>NUCLEOTIDE SEQUENCE [LARGE SCALE GENOMIC DNA]</scope>
    <source>
        <strain evidence="4 5">DSM 46701</strain>
    </source>
</reference>
<dbReference type="Pfam" id="PF01408">
    <property type="entry name" value="GFO_IDH_MocA"/>
    <property type="match status" value="1"/>
</dbReference>
<protein>
    <submittedName>
        <fullName evidence="4">Predicted dehydrogenase</fullName>
    </submittedName>
</protein>
<keyword evidence="5" id="KW-1185">Reference proteome</keyword>
<keyword evidence="1" id="KW-0560">Oxidoreductase</keyword>
<dbReference type="InterPro" id="IPR036291">
    <property type="entry name" value="NAD(P)-bd_dom_sf"/>
</dbReference>
<evidence type="ECO:0000313" key="5">
    <source>
        <dbReference type="Proteomes" id="UP000199695"/>
    </source>
</evidence>
<dbReference type="InterPro" id="IPR050463">
    <property type="entry name" value="Gfo/Idh/MocA_oxidrdct_glycsds"/>
</dbReference>